<dbReference type="Proteomes" id="UP001165369">
    <property type="component" value="Unassembled WGS sequence"/>
</dbReference>
<name>A0ABT0T5R6_9GAMM</name>
<evidence type="ECO:0000313" key="3">
    <source>
        <dbReference type="Proteomes" id="UP001165369"/>
    </source>
</evidence>
<gene>
    <name evidence="2" type="ORF">M8009_18315</name>
</gene>
<evidence type="ECO:0000256" key="1">
    <source>
        <dbReference type="SAM" id="Coils"/>
    </source>
</evidence>
<feature type="coiled-coil region" evidence="1">
    <location>
        <begin position="62"/>
        <end position="89"/>
    </location>
</feature>
<keyword evidence="1" id="KW-0175">Coiled coil</keyword>
<reference evidence="2" key="1">
    <citation type="submission" date="2022-05" db="EMBL/GenBank/DDBJ databases">
        <title>Halomonas geminus sp. nov. and Halomonas llamarensis sp. nov. isolated from high-altitude salars of the Atacama Desert.</title>
        <authorList>
            <person name="Hintersatz C."/>
            <person name="Rojas L.A."/>
            <person name="Wei T.-S."/>
            <person name="Kutschke S."/>
            <person name="Lehmann F."/>
            <person name="Jain R."/>
            <person name="Pollmann K."/>
        </authorList>
    </citation>
    <scope>NUCLEOTIDE SEQUENCE</scope>
    <source>
        <strain evidence="2">ATCH28</strain>
    </source>
</reference>
<comment type="caution">
    <text evidence="2">The sequence shown here is derived from an EMBL/GenBank/DDBJ whole genome shotgun (WGS) entry which is preliminary data.</text>
</comment>
<protein>
    <submittedName>
        <fullName evidence="2">Uncharacterized protein</fullName>
    </submittedName>
</protein>
<proteinExistence type="predicted"/>
<keyword evidence="3" id="KW-1185">Reference proteome</keyword>
<accession>A0ABT0T5R6</accession>
<sequence>MTPIEQVRLNIGDLDGDYLQDTVLEWLLEQAGNSVQEASIEALETILNQIALNPQREKSGGFEVWSQNIKALERRLESLKKRKKTKRLVPMVFGTGGRSDWKDIDSIFGER</sequence>
<dbReference type="EMBL" id="JAMJPK010000011">
    <property type="protein sequence ID" value="MCL7942237.1"/>
    <property type="molecule type" value="Genomic_DNA"/>
</dbReference>
<organism evidence="2 3">
    <name type="scientific">Halomonas gemina</name>
    <dbReference type="NCBI Taxonomy" id="2945105"/>
    <lineage>
        <taxon>Bacteria</taxon>
        <taxon>Pseudomonadati</taxon>
        <taxon>Pseudomonadota</taxon>
        <taxon>Gammaproteobacteria</taxon>
        <taxon>Oceanospirillales</taxon>
        <taxon>Halomonadaceae</taxon>
        <taxon>Halomonas</taxon>
    </lineage>
</organism>
<evidence type="ECO:0000313" key="2">
    <source>
        <dbReference type="EMBL" id="MCL7942237.1"/>
    </source>
</evidence>
<dbReference type="RefSeq" id="WP_250063836.1">
    <property type="nucleotide sequence ID" value="NZ_JAMJPK010000011.1"/>
</dbReference>